<evidence type="ECO:0000256" key="3">
    <source>
        <dbReference type="ARBA" id="ARBA00005861"/>
    </source>
</evidence>
<dbReference type="PANTHER" id="PTHR43986:SF1">
    <property type="entry name" value="ELONGATION FACTOR 1-GAMMA"/>
    <property type="match status" value="1"/>
</dbReference>
<reference evidence="12 14" key="1">
    <citation type="submission" date="2017-06" db="EMBL/GenBank/DDBJ databases">
        <title>A platform for efficient transgenesis in Macrostomum lignano, a flatworm model organism for stem cell research.</title>
        <authorList>
            <person name="Berezikov E."/>
        </authorList>
    </citation>
    <scope>NUCLEOTIDE SEQUENCE [LARGE SCALE GENOMIC DNA]</scope>
    <source>
        <strain evidence="12">DV1</strain>
        <tissue evidence="12">Whole organism</tissue>
    </source>
</reference>
<proteinExistence type="inferred from homology"/>
<dbReference type="InterPro" id="IPR004045">
    <property type="entry name" value="Glutathione_S-Trfase_N"/>
</dbReference>
<sequence length="427" mass="48224">MSSTGVLFAPPNYFRAQRVEIAAAYSGFKLTKAKYEPGKTDSTLVKKGFPAGCLPAFESGKEQLFEANAIAQFVANEQLRGGSGNSANVAQFANWSDATFVPPMTAWVLPCLGVTRPDAGQIEAAKAQVAAGLKFLDSYLATRTYLVGERITLADVAVACDLLPLFQHAMGPEQRRPYANVSRWFNTLVNQPEFKRILGEVKLADKAGEFSQARYDQLRQQSGGKKDDKKQAKKEEPKKKEAAPKKEEPKKEATATAADESEKKKEDKDPFAKLPVGTFNMDEFKRVYSNQDIKTVAIPYFWQNFDPEHYSLWYCEYLYPEDLRLLFMSSNLIGGMFQRLERMHKHAFGSMVVFGENNKSTISGLWFWRGQGLAFELSEDLQVDYESYSWRKLDPKSDEAKKLVEAYFLHDEGDFGDKKFARGKIFK</sequence>
<dbReference type="InterPro" id="IPR001662">
    <property type="entry name" value="EF1B_G_C"/>
</dbReference>
<dbReference type="Pfam" id="PF00647">
    <property type="entry name" value="EF1G"/>
    <property type="match status" value="1"/>
</dbReference>
<dbReference type="InterPro" id="IPR036249">
    <property type="entry name" value="Thioredoxin-like_sf"/>
</dbReference>
<dbReference type="GO" id="GO:0004364">
    <property type="term" value="F:glutathione transferase activity"/>
    <property type="evidence" value="ECO:0007669"/>
    <property type="project" value="UniProtKB-EC"/>
</dbReference>
<evidence type="ECO:0000259" key="11">
    <source>
        <dbReference type="PROSITE" id="PS50405"/>
    </source>
</evidence>
<dbReference type="Gene3D" id="1.20.1050.10">
    <property type="match status" value="1"/>
</dbReference>
<dbReference type="InterPro" id="IPR004046">
    <property type="entry name" value="GST_C"/>
</dbReference>
<dbReference type="EMBL" id="NIVC01000689">
    <property type="protein sequence ID" value="PAA78452.1"/>
    <property type="molecule type" value="Genomic_DNA"/>
</dbReference>
<evidence type="ECO:0000313" key="13">
    <source>
        <dbReference type="EMBL" id="PAA88082.1"/>
    </source>
</evidence>
<dbReference type="PROSITE" id="PS50404">
    <property type="entry name" value="GST_NTER"/>
    <property type="match status" value="1"/>
</dbReference>
<gene>
    <name evidence="13" type="ORF">BOX15_Mlig012955g1</name>
    <name evidence="12" type="ORF">BOX15_Mlig015323g2</name>
</gene>
<evidence type="ECO:0000256" key="1">
    <source>
        <dbReference type="ARBA" id="ARBA00002446"/>
    </source>
</evidence>
<keyword evidence="5 7" id="KW-0251">Elongation factor</keyword>
<dbReference type="Pfam" id="PF02798">
    <property type="entry name" value="GST_N"/>
    <property type="match status" value="1"/>
</dbReference>
<keyword evidence="14" id="KW-1185">Reference proteome</keyword>
<keyword evidence="6 7" id="KW-0648">Protein biosynthesis</keyword>
<comment type="caution">
    <text evidence="12">The sequence shown here is derived from an EMBL/GenBank/DDBJ whole genome shotgun (WGS) entry which is preliminary data.</text>
</comment>
<evidence type="ECO:0000259" key="10">
    <source>
        <dbReference type="PROSITE" id="PS50404"/>
    </source>
</evidence>
<dbReference type="InterPro" id="IPR036282">
    <property type="entry name" value="Glutathione-S-Trfase_C_sf"/>
</dbReference>
<feature type="domain" description="EF-1-gamma C-terminal" evidence="9">
    <location>
        <begin position="267"/>
        <end position="427"/>
    </location>
</feature>
<protein>
    <submittedName>
        <fullName evidence="12">Uncharacterized protein</fullName>
    </submittedName>
</protein>
<dbReference type="GO" id="GO:0005737">
    <property type="term" value="C:cytoplasm"/>
    <property type="evidence" value="ECO:0007669"/>
    <property type="project" value="TreeGrafter"/>
</dbReference>
<dbReference type="InterPro" id="IPR010987">
    <property type="entry name" value="Glutathione-S-Trfase_C-like"/>
</dbReference>
<dbReference type="CDD" id="cd03181">
    <property type="entry name" value="GST_C_EF1Bgamma_like"/>
    <property type="match status" value="1"/>
</dbReference>
<dbReference type="InterPro" id="IPR040079">
    <property type="entry name" value="Glutathione_S-Trfase"/>
</dbReference>
<dbReference type="AlphaFoldDB" id="A0A267FZR0"/>
<evidence type="ECO:0000256" key="5">
    <source>
        <dbReference type="ARBA" id="ARBA00022768"/>
    </source>
</evidence>
<dbReference type="EMBL" id="NIVC01000202">
    <property type="protein sequence ID" value="PAA88082.1"/>
    <property type="molecule type" value="Genomic_DNA"/>
</dbReference>
<feature type="compositionally biased region" description="Basic and acidic residues" evidence="8">
    <location>
        <begin position="224"/>
        <end position="253"/>
    </location>
</feature>
<dbReference type="OrthoDB" id="249703at2759"/>
<feature type="region of interest" description="Disordered" evidence="8">
    <location>
        <begin position="214"/>
        <end position="269"/>
    </location>
</feature>
<accession>A0A267FZR0</accession>
<evidence type="ECO:0000256" key="8">
    <source>
        <dbReference type="SAM" id="MobiDB-lite"/>
    </source>
</evidence>
<evidence type="ECO:0000256" key="4">
    <source>
        <dbReference type="ARBA" id="ARBA00011738"/>
    </source>
</evidence>
<dbReference type="PANTHER" id="PTHR43986">
    <property type="entry name" value="ELONGATION FACTOR 1-GAMMA"/>
    <property type="match status" value="1"/>
</dbReference>
<dbReference type="GO" id="GO:0003746">
    <property type="term" value="F:translation elongation factor activity"/>
    <property type="evidence" value="ECO:0007669"/>
    <property type="project" value="UniProtKB-UniRule"/>
</dbReference>
<feature type="domain" description="GST N-terminal" evidence="10">
    <location>
        <begin position="3"/>
        <end position="82"/>
    </location>
</feature>
<comment type="function">
    <text evidence="1">GST isoenzymes appear to play a central role in the parasite detoxification system. Other functions are also suspected including a role in increasing the solubility of haematin in the parasite gut.</text>
</comment>
<dbReference type="SFLD" id="SFLDS00019">
    <property type="entry name" value="Glutathione_Transferase_(cytos"/>
    <property type="match status" value="1"/>
</dbReference>
<dbReference type="SMART" id="SM01183">
    <property type="entry name" value="EF1G"/>
    <property type="match status" value="1"/>
</dbReference>
<dbReference type="Gene3D" id="3.40.30.10">
    <property type="entry name" value="Glutaredoxin"/>
    <property type="match status" value="1"/>
</dbReference>
<dbReference type="STRING" id="282301.A0A267FZR0"/>
<feature type="domain" description="GST C-terminal" evidence="11">
    <location>
        <begin position="82"/>
        <end position="210"/>
    </location>
</feature>
<evidence type="ECO:0000256" key="7">
    <source>
        <dbReference type="PROSITE-ProRule" id="PRU00519"/>
    </source>
</evidence>
<evidence type="ECO:0000313" key="12">
    <source>
        <dbReference type="EMBL" id="PAA78452.1"/>
    </source>
</evidence>
<comment type="subunit">
    <text evidence="4">Homodimer.</text>
</comment>
<dbReference type="InterPro" id="IPR036433">
    <property type="entry name" value="EF1B_G_C_sf"/>
</dbReference>
<dbReference type="Pfam" id="PF00043">
    <property type="entry name" value="GST_C"/>
    <property type="match status" value="1"/>
</dbReference>
<dbReference type="SUPFAM" id="SSF47616">
    <property type="entry name" value="GST C-terminal domain-like"/>
    <property type="match status" value="1"/>
</dbReference>
<evidence type="ECO:0000313" key="14">
    <source>
        <dbReference type="Proteomes" id="UP000215902"/>
    </source>
</evidence>
<dbReference type="FunFam" id="3.30.70.1010:FF:000001">
    <property type="entry name" value="Elongation factor 1-gamma 1"/>
    <property type="match status" value="1"/>
</dbReference>
<dbReference type="SUPFAM" id="SSF89942">
    <property type="entry name" value="eEF1-gamma domain"/>
    <property type="match status" value="1"/>
</dbReference>
<dbReference type="InterPro" id="IPR050802">
    <property type="entry name" value="EF-GSTs"/>
</dbReference>
<evidence type="ECO:0000259" key="9">
    <source>
        <dbReference type="PROSITE" id="PS50040"/>
    </source>
</evidence>
<dbReference type="GO" id="GO:0005634">
    <property type="term" value="C:nucleus"/>
    <property type="evidence" value="ECO:0007669"/>
    <property type="project" value="TreeGrafter"/>
</dbReference>
<dbReference type="Gene3D" id="3.30.70.1010">
    <property type="entry name" value="Translation elongation factor EF1B, gamma chain, conserved domain"/>
    <property type="match status" value="1"/>
</dbReference>
<evidence type="ECO:0000256" key="6">
    <source>
        <dbReference type="ARBA" id="ARBA00022917"/>
    </source>
</evidence>
<dbReference type="PROSITE" id="PS50405">
    <property type="entry name" value="GST_CTER"/>
    <property type="match status" value="1"/>
</dbReference>
<evidence type="ECO:0000256" key="2">
    <source>
        <dbReference type="ARBA" id="ARBA00003701"/>
    </source>
</evidence>
<name>A0A267FZR0_9PLAT</name>
<dbReference type="Proteomes" id="UP000215902">
    <property type="component" value="Unassembled WGS sequence"/>
</dbReference>
<dbReference type="SUPFAM" id="SSF52833">
    <property type="entry name" value="Thioredoxin-like"/>
    <property type="match status" value="1"/>
</dbReference>
<organism evidence="12 14">
    <name type="scientific">Macrostomum lignano</name>
    <dbReference type="NCBI Taxonomy" id="282301"/>
    <lineage>
        <taxon>Eukaryota</taxon>
        <taxon>Metazoa</taxon>
        <taxon>Spiralia</taxon>
        <taxon>Lophotrochozoa</taxon>
        <taxon>Platyhelminthes</taxon>
        <taxon>Rhabditophora</taxon>
        <taxon>Macrostomorpha</taxon>
        <taxon>Macrostomida</taxon>
        <taxon>Macrostomidae</taxon>
        <taxon>Macrostomum</taxon>
    </lineage>
</organism>
<dbReference type="PROSITE" id="PS50040">
    <property type="entry name" value="EF1G_C"/>
    <property type="match status" value="1"/>
</dbReference>
<comment type="similarity">
    <text evidence="3">Belongs to the GST superfamily. Mu family.</text>
</comment>
<feature type="compositionally biased region" description="Basic and acidic residues" evidence="8">
    <location>
        <begin position="260"/>
        <end position="269"/>
    </location>
</feature>
<comment type="function">
    <text evidence="2">Conjugation of reduced glutathione to a wide number of exogenous and endogenous hydrophobic electrophiles.</text>
</comment>
<dbReference type="FunFam" id="1.20.1050.10:FF:000006">
    <property type="entry name" value="Elongation factor 1 gamma"/>
    <property type="match status" value="1"/>
</dbReference>